<evidence type="ECO:0000256" key="2">
    <source>
        <dbReference type="ARBA" id="ARBA00007018"/>
    </source>
</evidence>
<evidence type="ECO:0000256" key="1">
    <source>
        <dbReference type="ARBA" id="ARBA00004141"/>
    </source>
</evidence>
<sequence>MNVHPKLQSQKYRSKRTLAFVATGMSDAAPFIHGLAMFGLDLMNRKAFTYTMIAKVGCLLSGTALYAIRFPEGWWPERFDMCSSHSFMHILVVCAAVIQIIGYLDAFDYAYSHMMCSAS</sequence>
<evidence type="ECO:0000313" key="8">
    <source>
        <dbReference type="EMBL" id="OAA65076.1"/>
    </source>
</evidence>
<dbReference type="GO" id="GO:0006882">
    <property type="term" value="P:intracellular zinc ion homeostasis"/>
    <property type="evidence" value="ECO:0007669"/>
    <property type="project" value="TreeGrafter"/>
</dbReference>
<dbReference type="Pfam" id="PF03006">
    <property type="entry name" value="HlyIII"/>
    <property type="match status" value="1"/>
</dbReference>
<evidence type="ECO:0000313" key="9">
    <source>
        <dbReference type="Proteomes" id="UP000076881"/>
    </source>
</evidence>
<reference evidence="8 9" key="1">
    <citation type="journal article" date="2016" name="Genome Biol. Evol.">
        <title>Divergent and convergent evolution of fungal pathogenicity.</title>
        <authorList>
            <person name="Shang Y."/>
            <person name="Xiao G."/>
            <person name="Zheng P."/>
            <person name="Cen K."/>
            <person name="Zhan S."/>
            <person name="Wang C."/>
        </authorList>
    </citation>
    <scope>NUCLEOTIDE SEQUENCE [LARGE SCALE GENOMIC DNA]</scope>
    <source>
        <strain evidence="8 9">RCEF 1005</strain>
    </source>
</reference>
<dbReference type="EMBL" id="AZHF01000014">
    <property type="protein sequence ID" value="OAA65076.1"/>
    <property type="molecule type" value="Genomic_DNA"/>
</dbReference>
<feature type="transmembrane region" description="Helical" evidence="7">
    <location>
        <begin position="47"/>
        <end position="68"/>
    </location>
</feature>
<keyword evidence="5 7" id="KW-0472">Membrane</keyword>
<dbReference type="OrthoDB" id="529367at2759"/>
<dbReference type="GO" id="GO:0016020">
    <property type="term" value="C:membrane"/>
    <property type="evidence" value="ECO:0007669"/>
    <property type="project" value="UniProtKB-SubCell"/>
</dbReference>
<evidence type="ECO:0000256" key="7">
    <source>
        <dbReference type="SAM" id="Phobius"/>
    </source>
</evidence>
<keyword evidence="6" id="KW-0479">Metal-binding</keyword>
<organism evidence="8 9">
    <name type="scientific">Akanthomyces lecanii RCEF 1005</name>
    <dbReference type="NCBI Taxonomy" id="1081108"/>
    <lineage>
        <taxon>Eukaryota</taxon>
        <taxon>Fungi</taxon>
        <taxon>Dikarya</taxon>
        <taxon>Ascomycota</taxon>
        <taxon>Pezizomycotina</taxon>
        <taxon>Sordariomycetes</taxon>
        <taxon>Hypocreomycetidae</taxon>
        <taxon>Hypocreales</taxon>
        <taxon>Cordycipitaceae</taxon>
        <taxon>Akanthomyces</taxon>
        <taxon>Cordyceps confragosa</taxon>
    </lineage>
</organism>
<dbReference type="Proteomes" id="UP000076881">
    <property type="component" value="Unassembled WGS sequence"/>
</dbReference>
<gene>
    <name evidence="8" type="ORF">LEL_10523</name>
</gene>
<evidence type="ECO:0000256" key="6">
    <source>
        <dbReference type="PIRSR" id="PIRSR604254-1"/>
    </source>
</evidence>
<feature type="transmembrane region" description="Helical" evidence="7">
    <location>
        <begin position="88"/>
        <end position="107"/>
    </location>
</feature>
<feature type="binding site" evidence="6">
    <location>
        <position position="85"/>
    </location>
    <ligand>
        <name>Zn(2+)</name>
        <dbReference type="ChEBI" id="CHEBI:29105"/>
    </ligand>
</feature>
<dbReference type="InterPro" id="IPR004254">
    <property type="entry name" value="AdipoR/HlyIII-related"/>
</dbReference>
<evidence type="ECO:0000256" key="3">
    <source>
        <dbReference type="ARBA" id="ARBA00022692"/>
    </source>
</evidence>
<comment type="caution">
    <text evidence="8">The sequence shown here is derived from an EMBL/GenBank/DDBJ whole genome shotgun (WGS) entry which is preliminary data.</text>
</comment>
<comment type="subcellular location">
    <subcellularLocation>
        <location evidence="1">Membrane</location>
        <topology evidence="1">Multi-pass membrane protein</topology>
    </subcellularLocation>
</comment>
<proteinExistence type="inferred from homology"/>
<feature type="binding site" evidence="6">
    <location>
        <position position="89"/>
    </location>
    <ligand>
        <name>Zn(2+)</name>
        <dbReference type="ChEBI" id="CHEBI:29105"/>
    </ligand>
</feature>
<accession>A0A167XK79</accession>
<dbReference type="GO" id="GO:0038023">
    <property type="term" value="F:signaling receptor activity"/>
    <property type="evidence" value="ECO:0007669"/>
    <property type="project" value="TreeGrafter"/>
</dbReference>
<keyword evidence="9" id="KW-1185">Reference proteome</keyword>
<keyword evidence="3 7" id="KW-0812">Transmembrane</keyword>
<keyword evidence="4 7" id="KW-1133">Transmembrane helix</keyword>
<dbReference type="AlphaFoldDB" id="A0A167XK79"/>
<dbReference type="GO" id="GO:0046872">
    <property type="term" value="F:metal ion binding"/>
    <property type="evidence" value="ECO:0007669"/>
    <property type="project" value="UniProtKB-KW"/>
</dbReference>
<evidence type="ECO:0000256" key="4">
    <source>
        <dbReference type="ARBA" id="ARBA00022989"/>
    </source>
</evidence>
<evidence type="ECO:0000256" key="5">
    <source>
        <dbReference type="ARBA" id="ARBA00023136"/>
    </source>
</evidence>
<keyword evidence="6" id="KW-0862">Zinc</keyword>
<dbReference type="PANTHER" id="PTHR20855">
    <property type="entry name" value="ADIPOR/PROGESTIN RECEPTOR-RELATED"/>
    <property type="match status" value="1"/>
</dbReference>
<protein>
    <submittedName>
        <fullName evidence="8">Hemolysin-III family protein</fullName>
    </submittedName>
</protein>
<comment type="similarity">
    <text evidence="2">Belongs to the ADIPOR family.</text>
</comment>
<name>A0A167XK79_CORDF</name>
<dbReference type="PANTHER" id="PTHR20855:SF52">
    <property type="entry name" value="ADIPONECTIN RECEPTOR PROTEIN"/>
    <property type="match status" value="1"/>
</dbReference>